<dbReference type="SUPFAM" id="SSF46785">
    <property type="entry name" value="Winged helix' DNA-binding domain"/>
    <property type="match status" value="1"/>
</dbReference>
<dbReference type="SMART" id="SM00418">
    <property type="entry name" value="HTH_ARSR"/>
    <property type="match status" value="1"/>
</dbReference>
<evidence type="ECO:0000313" key="6">
    <source>
        <dbReference type="Proteomes" id="UP000569914"/>
    </source>
</evidence>
<evidence type="ECO:0000256" key="1">
    <source>
        <dbReference type="ARBA" id="ARBA00023015"/>
    </source>
</evidence>
<protein>
    <submittedName>
        <fullName evidence="5">DNA-binding transcriptional ArsR family regulator</fullName>
    </submittedName>
</protein>
<evidence type="ECO:0000256" key="3">
    <source>
        <dbReference type="ARBA" id="ARBA00023163"/>
    </source>
</evidence>
<feature type="domain" description="HTH arsR-type" evidence="4">
    <location>
        <begin position="6"/>
        <end position="100"/>
    </location>
</feature>
<dbReference type="PANTHER" id="PTHR33154">
    <property type="entry name" value="TRANSCRIPTIONAL REGULATOR, ARSR FAMILY"/>
    <property type="match status" value="1"/>
</dbReference>
<accession>A0A7Y9I3R9</accession>
<dbReference type="InterPro" id="IPR051081">
    <property type="entry name" value="HTH_MetalResp_TranReg"/>
</dbReference>
<dbReference type="Gene3D" id="1.10.10.10">
    <property type="entry name" value="Winged helix-like DNA-binding domain superfamily/Winged helix DNA-binding domain"/>
    <property type="match status" value="1"/>
</dbReference>
<dbReference type="AlphaFoldDB" id="A0A7Y9I3R9"/>
<keyword evidence="6" id="KW-1185">Reference proteome</keyword>
<organism evidence="5 6">
    <name type="scientific">Microlunatus parietis</name>
    <dbReference type="NCBI Taxonomy" id="682979"/>
    <lineage>
        <taxon>Bacteria</taxon>
        <taxon>Bacillati</taxon>
        <taxon>Actinomycetota</taxon>
        <taxon>Actinomycetes</taxon>
        <taxon>Propionibacteriales</taxon>
        <taxon>Propionibacteriaceae</taxon>
        <taxon>Microlunatus</taxon>
    </lineage>
</organism>
<sequence>MRDGSPGDVRQVHDARALAALGHADRWRIIDRLAVSGTATTGELADALGLATGSISHHLRVLAEAGLVERAPDGDDRRQRSWRLVSRGLRWSPAQFRDSAAEAVATAADGALLARQFESARAFLASAEEPWDEAAYGSHVWLRLTPAELVELGAELDELLLRWRRRELPDDGAERTTVLAFARAFPTDP</sequence>
<dbReference type="InterPro" id="IPR011991">
    <property type="entry name" value="ArsR-like_HTH"/>
</dbReference>
<dbReference type="Pfam" id="PF12840">
    <property type="entry name" value="HTH_20"/>
    <property type="match status" value="1"/>
</dbReference>
<gene>
    <name evidence="5" type="ORF">BKA15_000759</name>
</gene>
<evidence type="ECO:0000256" key="2">
    <source>
        <dbReference type="ARBA" id="ARBA00023125"/>
    </source>
</evidence>
<dbReference type="InterPro" id="IPR036390">
    <property type="entry name" value="WH_DNA-bd_sf"/>
</dbReference>
<dbReference type="RefSeq" id="WP_179748200.1">
    <property type="nucleotide sequence ID" value="NZ_JACCBU010000001.1"/>
</dbReference>
<dbReference type="InterPro" id="IPR000835">
    <property type="entry name" value="HTH_MarR-typ"/>
</dbReference>
<dbReference type="InterPro" id="IPR036388">
    <property type="entry name" value="WH-like_DNA-bd_sf"/>
</dbReference>
<dbReference type="PROSITE" id="PS50987">
    <property type="entry name" value="HTH_ARSR_2"/>
    <property type="match status" value="1"/>
</dbReference>
<reference evidence="5 6" key="1">
    <citation type="submission" date="2020-07" db="EMBL/GenBank/DDBJ databases">
        <title>Sequencing the genomes of 1000 actinobacteria strains.</title>
        <authorList>
            <person name="Klenk H.-P."/>
        </authorList>
    </citation>
    <scope>NUCLEOTIDE SEQUENCE [LARGE SCALE GENOMIC DNA]</scope>
    <source>
        <strain evidence="5 6">DSM 22083</strain>
    </source>
</reference>
<dbReference type="PANTHER" id="PTHR33154:SF15">
    <property type="entry name" value="REGULATORY PROTEIN ARSR"/>
    <property type="match status" value="1"/>
</dbReference>
<dbReference type="GO" id="GO:0003677">
    <property type="term" value="F:DNA binding"/>
    <property type="evidence" value="ECO:0007669"/>
    <property type="project" value="UniProtKB-KW"/>
</dbReference>
<proteinExistence type="predicted"/>
<evidence type="ECO:0000313" key="5">
    <source>
        <dbReference type="EMBL" id="NYE69430.1"/>
    </source>
</evidence>
<comment type="caution">
    <text evidence="5">The sequence shown here is derived from an EMBL/GenBank/DDBJ whole genome shotgun (WGS) entry which is preliminary data.</text>
</comment>
<dbReference type="GO" id="GO:0003700">
    <property type="term" value="F:DNA-binding transcription factor activity"/>
    <property type="evidence" value="ECO:0007669"/>
    <property type="project" value="InterPro"/>
</dbReference>
<evidence type="ECO:0000259" key="4">
    <source>
        <dbReference type="PROSITE" id="PS50987"/>
    </source>
</evidence>
<dbReference type="CDD" id="cd00090">
    <property type="entry name" value="HTH_ARSR"/>
    <property type="match status" value="1"/>
</dbReference>
<keyword evidence="1" id="KW-0805">Transcription regulation</keyword>
<dbReference type="InterPro" id="IPR001845">
    <property type="entry name" value="HTH_ArsR_DNA-bd_dom"/>
</dbReference>
<dbReference type="Proteomes" id="UP000569914">
    <property type="component" value="Unassembled WGS sequence"/>
</dbReference>
<keyword evidence="2 5" id="KW-0238">DNA-binding</keyword>
<dbReference type="EMBL" id="JACCBU010000001">
    <property type="protein sequence ID" value="NYE69430.1"/>
    <property type="molecule type" value="Genomic_DNA"/>
</dbReference>
<dbReference type="SMART" id="SM00347">
    <property type="entry name" value="HTH_MARR"/>
    <property type="match status" value="1"/>
</dbReference>
<keyword evidence="3" id="KW-0804">Transcription</keyword>
<name>A0A7Y9I3R9_9ACTN</name>
<dbReference type="NCBIfam" id="NF033788">
    <property type="entry name" value="HTH_metalloreg"/>
    <property type="match status" value="1"/>
</dbReference>